<reference evidence="6 7" key="1">
    <citation type="submission" date="2020-08" db="EMBL/GenBank/DDBJ databases">
        <title>Sequencing the genomes of 1000 actinobacteria strains.</title>
        <authorList>
            <person name="Klenk H.-P."/>
        </authorList>
    </citation>
    <scope>NUCLEOTIDE SEQUENCE [LARGE SCALE GENOMIC DNA]</scope>
    <source>
        <strain evidence="6 7">DSM 44551</strain>
    </source>
</reference>
<evidence type="ECO:0000313" key="7">
    <source>
        <dbReference type="Proteomes" id="UP000572635"/>
    </source>
</evidence>
<dbReference type="InterPro" id="IPR003439">
    <property type="entry name" value="ABC_transporter-like_ATP-bd"/>
</dbReference>
<dbReference type="Pfam" id="PF00005">
    <property type="entry name" value="ABC_tran"/>
    <property type="match status" value="1"/>
</dbReference>
<keyword evidence="7" id="KW-1185">Reference proteome</keyword>
<evidence type="ECO:0000313" key="6">
    <source>
        <dbReference type="EMBL" id="MBB5432122.1"/>
    </source>
</evidence>
<keyword evidence="2" id="KW-0547">Nucleotide-binding</keyword>
<dbReference type="AlphaFoldDB" id="A0A7W8QKH2"/>
<evidence type="ECO:0000256" key="1">
    <source>
        <dbReference type="ARBA" id="ARBA00022448"/>
    </source>
</evidence>
<comment type="caution">
    <text evidence="6">The sequence shown here is derived from an EMBL/GenBank/DDBJ whole genome shotgun (WGS) entry which is preliminary data.</text>
</comment>
<dbReference type="EC" id="3.6.3.-" evidence="6"/>
<keyword evidence="6" id="KW-0378">Hydrolase</keyword>
<dbReference type="PROSITE" id="PS50893">
    <property type="entry name" value="ABC_TRANSPORTER_2"/>
    <property type="match status" value="1"/>
</dbReference>
<dbReference type="InterPro" id="IPR027417">
    <property type="entry name" value="P-loop_NTPase"/>
</dbReference>
<dbReference type="SMART" id="SM00382">
    <property type="entry name" value="AAA"/>
    <property type="match status" value="1"/>
</dbReference>
<evidence type="ECO:0000259" key="5">
    <source>
        <dbReference type="PROSITE" id="PS50893"/>
    </source>
</evidence>
<name>A0A7W8QKH2_9ACTN</name>
<dbReference type="GO" id="GO:0016887">
    <property type="term" value="F:ATP hydrolysis activity"/>
    <property type="evidence" value="ECO:0007669"/>
    <property type="project" value="InterPro"/>
</dbReference>
<feature type="compositionally biased region" description="Basic and acidic residues" evidence="4">
    <location>
        <begin position="250"/>
        <end position="262"/>
    </location>
</feature>
<gene>
    <name evidence="6" type="ORF">HDA36_002206</name>
</gene>
<dbReference type="Gene3D" id="3.40.50.300">
    <property type="entry name" value="P-loop containing nucleotide triphosphate hydrolases"/>
    <property type="match status" value="1"/>
</dbReference>
<dbReference type="EMBL" id="JACHDB010000001">
    <property type="protein sequence ID" value="MBB5432122.1"/>
    <property type="molecule type" value="Genomic_DNA"/>
</dbReference>
<dbReference type="Proteomes" id="UP000572635">
    <property type="component" value="Unassembled WGS sequence"/>
</dbReference>
<dbReference type="PANTHER" id="PTHR42734">
    <property type="entry name" value="METAL TRANSPORT SYSTEM ATP-BINDING PROTEIN TM_0124-RELATED"/>
    <property type="match status" value="1"/>
</dbReference>
<dbReference type="GO" id="GO:0005524">
    <property type="term" value="F:ATP binding"/>
    <property type="evidence" value="ECO:0007669"/>
    <property type="project" value="UniProtKB-KW"/>
</dbReference>
<keyword evidence="1" id="KW-0813">Transport</keyword>
<dbReference type="InterPro" id="IPR050153">
    <property type="entry name" value="Metal_Ion_Import_ABC"/>
</dbReference>
<sequence length="283" mass="29351">MTSETTTARGAAAGDPASAPPAFRVEGAVVAYDRDPVLRGVDLTVPRGQTLAILGANGSGKSTLMRAMLGVTPLTAGAVQVHGTPLRRFRDWGRIGYVPQRLFVGGGVPATVREVVASGQVSTRRRLHRATRGERAAVQEALEAVGLAGRARAAVHELSGGQQQRVLIARALAGRPDTFLMDEPMAGVDAENQLALASTIARLRESGATVVLVLHETGPLETLIERAVVLSHGEIAHDGAAPRPTGDCARPGHDHVHPHEDGAGPAGGVALPAVTGAEVPRRD</sequence>
<dbReference type="InterPro" id="IPR003593">
    <property type="entry name" value="AAA+_ATPase"/>
</dbReference>
<evidence type="ECO:0000256" key="2">
    <source>
        <dbReference type="ARBA" id="ARBA00022741"/>
    </source>
</evidence>
<evidence type="ECO:0000256" key="3">
    <source>
        <dbReference type="ARBA" id="ARBA00022840"/>
    </source>
</evidence>
<dbReference type="InterPro" id="IPR017871">
    <property type="entry name" value="ABC_transporter-like_CS"/>
</dbReference>
<dbReference type="PROSITE" id="PS00211">
    <property type="entry name" value="ABC_TRANSPORTER_1"/>
    <property type="match status" value="1"/>
</dbReference>
<dbReference type="RefSeq" id="WP_184391731.1">
    <property type="nucleotide sequence ID" value="NZ_BAAAJD010000095.1"/>
</dbReference>
<keyword evidence="3 6" id="KW-0067">ATP-binding</keyword>
<feature type="region of interest" description="Disordered" evidence="4">
    <location>
        <begin position="237"/>
        <end position="283"/>
    </location>
</feature>
<evidence type="ECO:0000256" key="4">
    <source>
        <dbReference type="SAM" id="MobiDB-lite"/>
    </source>
</evidence>
<accession>A0A7W8QKH2</accession>
<dbReference type="SUPFAM" id="SSF52540">
    <property type="entry name" value="P-loop containing nucleoside triphosphate hydrolases"/>
    <property type="match status" value="1"/>
</dbReference>
<protein>
    <submittedName>
        <fullName evidence="6">Zinc transport system ATP-binding protein</fullName>
        <ecNumber evidence="6">3.6.3.-</ecNumber>
    </submittedName>
</protein>
<organism evidence="6 7">
    <name type="scientific">Nocardiopsis composta</name>
    <dbReference type="NCBI Taxonomy" id="157465"/>
    <lineage>
        <taxon>Bacteria</taxon>
        <taxon>Bacillati</taxon>
        <taxon>Actinomycetota</taxon>
        <taxon>Actinomycetes</taxon>
        <taxon>Streptosporangiales</taxon>
        <taxon>Nocardiopsidaceae</taxon>
        <taxon>Nocardiopsis</taxon>
    </lineage>
</organism>
<feature type="compositionally biased region" description="Low complexity" evidence="4">
    <location>
        <begin position="268"/>
        <end position="277"/>
    </location>
</feature>
<proteinExistence type="predicted"/>
<feature type="domain" description="ABC transporter" evidence="5">
    <location>
        <begin position="23"/>
        <end position="257"/>
    </location>
</feature>